<sequence length="230" mass="25525">MSQSAKPTTATASQADHELFALLDTLIPLPLQTQPVGARPHKRQRLENTPSSVPPPFPGSGSLSVAVDANDEPPDHPQNDVSSSSSSKLPQSSLTPALSMLEKLVANPRFLDKIQQMKDSQDQFELRAIDQRNQIKAEIDRALKKIASDPSTKNTNEAKVEKMKAEHEAKLRACDQSILSRWDQLRQQQKLTLQNLKVPTFGEPDGPEHISEQKRVIGFLIKSLNERPSE</sequence>
<protein>
    <submittedName>
        <fullName evidence="3">Uncharacterized protein</fullName>
    </submittedName>
</protein>
<accession>A0A2N5W5Z4</accession>
<evidence type="ECO:0000313" key="3">
    <source>
        <dbReference type="EMBL" id="PLW57651.1"/>
    </source>
</evidence>
<keyword evidence="4" id="KW-1185">Reference proteome</keyword>
<evidence type="ECO:0000313" key="2">
    <source>
        <dbReference type="EMBL" id="PLW25008.1"/>
    </source>
</evidence>
<dbReference type="Proteomes" id="UP000235392">
    <property type="component" value="Unassembled WGS sequence"/>
</dbReference>
<comment type="caution">
    <text evidence="3">The sequence shown here is derived from an EMBL/GenBank/DDBJ whole genome shotgun (WGS) entry which is preliminary data.</text>
</comment>
<feature type="region of interest" description="Disordered" evidence="1">
    <location>
        <begin position="33"/>
        <end position="93"/>
    </location>
</feature>
<dbReference type="EMBL" id="PGCI01000578">
    <property type="protein sequence ID" value="PLW25008.1"/>
    <property type="molecule type" value="Genomic_DNA"/>
</dbReference>
<evidence type="ECO:0000313" key="5">
    <source>
        <dbReference type="Proteomes" id="UP000235392"/>
    </source>
</evidence>
<name>A0A2N5W5Z4_9BASI</name>
<dbReference type="Proteomes" id="UP000235388">
    <property type="component" value="Unassembled WGS sequence"/>
</dbReference>
<evidence type="ECO:0000256" key="1">
    <source>
        <dbReference type="SAM" id="MobiDB-lite"/>
    </source>
</evidence>
<proteinExistence type="predicted"/>
<evidence type="ECO:0000313" key="4">
    <source>
        <dbReference type="Proteomes" id="UP000235388"/>
    </source>
</evidence>
<dbReference type="STRING" id="200324.A0A2N5W5Z4"/>
<feature type="compositionally biased region" description="Low complexity" evidence="1">
    <location>
        <begin position="82"/>
        <end position="93"/>
    </location>
</feature>
<dbReference type="EMBL" id="PGCJ01000009">
    <property type="protein sequence ID" value="PLW57651.1"/>
    <property type="molecule type" value="Genomic_DNA"/>
</dbReference>
<dbReference type="OrthoDB" id="21617at2759"/>
<gene>
    <name evidence="3" type="ORF">PCANC_01140</name>
    <name evidence="2" type="ORF">PCASD_23284</name>
</gene>
<organism evidence="3 4">
    <name type="scientific">Puccinia coronata f. sp. avenae</name>
    <dbReference type="NCBI Taxonomy" id="200324"/>
    <lineage>
        <taxon>Eukaryota</taxon>
        <taxon>Fungi</taxon>
        <taxon>Dikarya</taxon>
        <taxon>Basidiomycota</taxon>
        <taxon>Pucciniomycotina</taxon>
        <taxon>Pucciniomycetes</taxon>
        <taxon>Pucciniales</taxon>
        <taxon>Pucciniaceae</taxon>
        <taxon>Puccinia</taxon>
    </lineage>
</organism>
<reference evidence="4 5" key="1">
    <citation type="submission" date="2017-11" db="EMBL/GenBank/DDBJ databases">
        <title>De novo assembly and phasing of dikaryotic genomes from two isolates of Puccinia coronata f. sp. avenae, the causal agent of oat crown rust.</title>
        <authorList>
            <person name="Miller M.E."/>
            <person name="Zhang Y."/>
            <person name="Omidvar V."/>
            <person name="Sperschneider J."/>
            <person name="Schwessinger B."/>
            <person name="Raley C."/>
            <person name="Palmer J.M."/>
            <person name="Garnica D."/>
            <person name="Upadhyaya N."/>
            <person name="Rathjen J."/>
            <person name="Taylor J.M."/>
            <person name="Park R.F."/>
            <person name="Dodds P.N."/>
            <person name="Hirsch C.D."/>
            <person name="Kianian S.F."/>
            <person name="Figueroa M."/>
        </authorList>
    </citation>
    <scope>NUCLEOTIDE SEQUENCE [LARGE SCALE GENOMIC DNA]</scope>
    <source>
        <strain evidence="3">12NC29</strain>
        <strain evidence="2">12SD80</strain>
    </source>
</reference>
<dbReference type="AlphaFoldDB" id="A0A2N5W5Z4"/>